<dbReference type="GO" id="GO:0000978">
    <property type="term" value="F:RNA polymerase II cis-regulatory region sequence-specific DNA binding"/>
    <property type="evidence" value="ECO:0007669"/>
    <property type="project" value="TreeGrafter"/>
</dbReference>
<reference evidence="8" key="2">
    <citation type="submission" date="2021-10" db="EMBL/GenBank/DDBJ databases">
        <title>Phylogenomics reveals ancestral predisposition of the termite-cultivated fungus Termitomyces towards a domesticated lifestyle.</title>
        <authorList>
            <person name="Auxier B."/>
            <person name="Grum-Grzhimaylo A."/>
            <person name="Cardenas M.E."/>
            <person name="Lodge J.D."/>
            <person name="Laessoe T."/>
            <person name="Pedersen O."/>
            <person name="Smith M.E."/>
            <person name="Kuyper T.W."/>
            <person name="Franco-Molano E.A."/>
            <person name="Baroni T.J."/>
            <person name="Aanen D.K."/>
        </authorList>
    </citation>
    <scope>NUCLEOTIDE SEQUENCE</scope>
    <source>
        <strain evidence="8">D49</strain>
    </source>
</reference>
<reference evidence="8" key="1">
    <citation type="submission" date="2021-02" db="EMBL/GenBank/DDBJ databases">
        <authorList>
            <person name="Nieuwenhuis M."/>
            <person name="Van De Peppel L.J.J."/>
        </authorList>
    </citation>
    <scope>NUCLEOTIDE SEQUENCE</scope>
    <source>
        <strain evidence="8">D49</strain>
    </source>
</reference>
<evidence type="ECO:0000313" key="9">
    <source>
        <dbReference type="Proteomes" id="UP000717328"/>
    </source>
</evidence>
<feature type="region of interest" description="Disordered" evidence="6">
    <location>
        <begin position="66"/>
        <end position="102"/>
    </location>
</feature>
<sequence>MSDLPLSDVPKDKQKKPRHRHSPAQLAALNELFDENEHPALDLRTCLAERLGMETKTVNAWFQNKRASSKKRTRGVPYTIPPINSSTTASTSNNSTRHPSEFDDYLDDDYSFIDQIPSRAASIAPPDHSRAHSSFFAGNPDHSHHPSETDSMPRRMRMRPSVEQTEELRKLYNMTPHPTTDQRQNLADRIGMRYQSVTNWFQNQRSLAKKKKEDEDDGGPPSTSSSTEHHNEPRTYSAFPPPSNHPSLGLPLPHSGHSSAPVSRTKRSPSISPSLDSRSPRRSSSRHSTTPYTMPTTSYSRPRRSRPEPYQLDALKDLFNKTSTPSIEERSALALEIGMDVGKVTNWFRNLRQTARKRDKRPGSADEEDDDIFHGQPYSASASRSGTPSFRSYSSSSMELDGDDYDMQEIHSDMGSEDEFQEAVTPPPEPASALPAASTATPASSSHITISELTVSIDPASYAELEKVSAIRYSGIKIEDALLLLSFHQHIVH</sequence>
<keyword evidence="1 4" id="KW-0238">DNA-binding</keyword>
<proteinExistence type="predicted"/>
<evidence type="ECO:0000256" key="1">
    <source>
        <dbReference type="ARBA" id="ARBA00023125"/>
    </source>
</evidence>
<dbReference type="CDD" id="cd00086">
    <property type="entry name" value="homeodomain"/>
    <property type="match status" value="3"/>
</dbReference>
<dbReference type="InterPro" id="IPR001356">
    <property type="entry name" value="HD"/>
</dbReference>
<feature type="region of interest" description="Disordered" evidence="6">
    <location>
        <begin position="355"/>
        <end position="403"/>
    </location>
</feature>
<dbReference type="Gene3D" id="1.10.10.60">
    <property type="entry name" value="Homeodomain-like"/>
    <property type="match status" value="3"/>
</dbReference>
<comment type="caution">
    <text evidence="8">The sequence shown here is derived from an EMBL/GenBank/DDBJ whole genome shotgun (WGS) entry which is preliminary data.</text>
</comment>
<feature type="compositionally biased region" description="Basic residues" evidence="6">
    <location>
        <begin position="13"/>
        <end position="22"/>
    </location>
</feature>
<dbReference type="SUPFAM" id="SSF46689">
    <property type="entry name" value="Homeodomain-like"/>
    <property type="match status" value="3"/>
</dbReference>
<evidence type="ECO:0000259" key="7">
    <source>
        <dbReference type="PROSITE" id="PS50071"/>
    </source>
</evidence>
<feature type="region of interest" description="Disordered" evidence="6">
    <location>
        <begin position="1"/>
        <end position="23"/>
    </location>
</feature>
<feature type="compositionally biased region" description="Polar residues" evidence="6">
    <location>
        <begin position="378"/>
        <end position="398"/>
    </location>
</feature>
<feature type="region of interest" description="Disordered" evidence="6">
    <location>
        <begin position="205"/>
        <end position="307"/>
    </location>
</feature>
<keyword evidence="3 4" id="KW-0539">Nucleus</keyword>
<dbReference type="PANTHER" id="PTHR24327:SF41">
    <property type="entry name" value="BRAIN-SPECIFIC HOMEOBOX PROTEIN"/>
    <property type="match status" value="1"/>
</dbReference>
<dbReference type="GO" id="GO:0005634">
    <property type="term" value="C:nucleus"/>
    <property type="evidence" value="ECO:0007669"/>
    <property type="project" value="UniProtKB-SubCell"/>
</dbReference>
<feature type="compositionally biased region" description="Low complexity" evidence="6">
    <location>
        <begin position="268"/>
        <end position="277"/>
    </location>
</feature>
<organism evidence="8 9">
    <name type="scientific">Sphagnurus paluster</name>
    <dbReference type="NCBI Taxonomy" id="117069"/>
    <lineage>
        <taxon>Eukaryota</taxon>
        <taxon>Fungi</taxon>
        <taxon>Dikarya</taxon>
        <taxon>Basidiomycota</taxon>
        <taxon>Agaricomycotina</taxon>
        <taxon>Agaricomycetes</taxon>
        <taxon>Agaricomycetidae</taxon>
        <taxon>Agaricales</taxon>
        <taxon>Tricholomatineae</taxon>
        <taxon>Lyophyllaceae</taxon>
        <taxon>Sphagnurus</taxon>
    </lineage>
</organism>
<keyword evidence="9" id="KW-1185">Reference proteome</keyword>
<evidence type="ECO:0000313" key="8">
    <source>
        <dbReference type="EMBL" id="KAG5639542.1"/>
    </source>
</evidence>
<feature type="compositionally biased region" description="Low complexity" evidence="6">
    <location>
        <begin position="81"/>
        <end position="96"/>
    </location>
</feature>
<dbReference type="InterPro" id="IPR009057">
    <property type="entry name" value="Homeodomain-like_sf"/>
</dbReference>
<feature type="region of interest" description="Disordered" evidence="6">
    <location>
        <begin position="122"/>
        <end position="163"/>
    </location>
</feature>
<feature type="DNA-binding region" description="Homeobox" evidence="4">
    <location>
        <begin position="300"/>
        <end position="359"/>
    </location>
</feature>
<feature type="domain" description="Homeobox" evidence="7">
    <location>
        <begin position="151"/>
        <end position="211"/>
    </location>
</feature>
<feature type="domain" description="Homeobox" evidence="7">
    <location>
        <begin position="12"/>
        <end position="72"/>
    </location>
</feature>
<evidence type="ECO:0000256" key="2">
    <source>
        <dbReference type="ARBA" id="ARBA00023155"/>
    </source>
</evidence>
<dbReference type="PANTHER" id="PTHR24327">
    <property type="entry name" value="HOMEOBOX PROTEIN"/>
    <property type="match status" value="1"/>
</dbReference>
<feature type="DNA-binding region" description="Homeobox" evidence="4">
    <location>
        <begin position="14"/>
        <end position="73"/>
    </location>
</feature>
<evidence type="ECO:0000256" key="5">
    <source>
        <dbReference type="RuleBase" id="RU000682"/>
    </source>
</evidence>
<gene>
    <name evidence="8" type="ORF">H0H81_012213</name>
</gene>
<dbReference type="AlphaFoldDB" id="A0A9P7FVS1"/>
<dbReference type="OrthoDB" id="6159439at2759"/>
<dbReference type="InterPro" id="IPR017970">
    <property type="entry name" value="Homeobox_CS"/>
</dbReference>
<evidence type="ECO:0000256" key="6">
    <source>
        <dbReference type="SAM" id="MobiDB-lite"/>
    </source>
</evidence>
<accession>A0A9P7FVS1</accession>
<dbReference type="EMBL" id="JABCKI010005718">
    <property type="protein sequence ID" value="KAG5639542.1"/>
    <property type="molecule type" value="Genomic_DNA"/>
</dbReference>
<name>A0A9P7FVS1_9AGAR</name>
<dbReference type="Pfam" id="PF00046">
    <property type="entry name" value="Homeodomain"/>
    <property type="match status" value="3"/>
</dbReference>
<keyword evidence="2 4" id="KW-0371">Homeobox</keyword>
<dbReference type="PROSITE" id="PS50071">
    <property type="entry name" value="HOMEOBOX_2"/>
    <property type="match status" value="3"/>
</dbReference>
<evidence type="ECO:0000256" key="3">
    <source>
        <dbReference type="ARBA" id="ARBA00023242"/>
    </source>
</evidence>
<protein>
    <recommendedName>
        <fullName evidence="7">Homeobox domain-containing protein</fullName>
    </recommendedName>
</protein>
<dbReference type="InterPro" id="IPR050460">
    <property type="entry name" value="Distal-less_Homeobox_TF"/>
</dbReference>
<dbReference type="GO" id="GO:0000981">
    <property type="term" value="F:DNA-binding transcription factor activity, RNA polymerase II-specific"/>
    <property type="evidence" value="ECO:0007669"/>
    <property type="project" value="InterPro"/>
</dbReference>
<feature type="region of interest" description="Disordered" evidence="6">
    <location>
        <begin position="415"/>
        <end position="440"/>
    </location>
</feature>
<feature type="compositionally biased region" description="Low complexity" evidence="6">
    <location>
        <begin position="431"/>
        <end position="440"/>
    </location>
</feature>
<dbReference type="Proteomes" id="UP000717328">
    <property type="component" value="Unassembled WGS sequence"/>
</dbReference>
<comment type="subcellular location">
    <subcellularLocation>
        <location evidence="4 5">Nucleus</location>
    </subcellularLocation>
</comment>
<dbReference type="SMART" id="SM00389">
    <property type="entry name" value="HOX"/>
    <property type="match status" value="3"/>
</dbReference>
<feature type="compositionally biased region" description="Basic and acidic residues" evidence="6">
    <location>
        <begin position="141"/>
        <end position="153"/>
    </location>
</feature>
<evidence type="ECO:0000256" key="4">
    <source>
        <dbReference type="PROSITE-ProRule" id="PRU00108"/>
    </source>
</evidence>
<dbReference type="PROSITE" id="PS00027">
    <property type="entry name" value="HOMEOBOX_1"/>
    <property type="match status" value="2"/>
</dbReference>
<feature type="compositionally biased region" description="Low complexity" evidence="6">
    <location>
        <begin position="286"/>
        <end position="300"/>
    </location>
</feature>
<feature type="domain" description="Homeobox" evidence="7">
    <location>
        <begin position="298"/>
        <end position="358"/>
    </location>
</feature>
<feature type="DNA-binding region" description="Homeobox" evidence="4">
    <location>
        <begin position="153"/>
        <end position="212"/>
    </location>
</feature>